<evidence type="ECO:0000256" key="1">
    <source>
        <dbReference type="ARBA" id="ARBA00022516"/>
    </source>
</evidence>
<dbReference type="CDD" id="cd03351">
    <property type="entry name" value="LbH_UDP-GlcNAc_AT"/>
    <property type="match status" value="1"/>
</dbReference>
<keyword evidence="8" id="KW-1185">Reference proteome</keyword>
<keyword evidence="1" id="KW-0444">Lipid biosynthesis</keyword>
<dbReference type="InterPro" id="IPR011004">
    <property type="entry name" value="Trimer_LpxA-like_sf"/>
</dbReference>
<keyword evidence="4" id="KW-0443">Lipid metabolism</keyword>
<dbReference type="Gene3D" id="1.20.1180.10">
    <property type="entry name" value="Udp N-acetylglucosamine O-acyltransferase, C-terminal domain"/>
    <property type="match status" value="1"/>
</dbReference>
<proteinExistence type="predicted"/>
<dbReference type="Pfam" id="PF00132">
    <property type="entry name" value="Hexapep"/>
    <property type="match status" value="2"/>
</dbReference>
<dbReference type="SUPFAM" id="SSF51161">
    <property type="entry name" value="Trimeric LpxA-like enzymes"/>
    <property type="match status" value="1"/>
</dbReference>
<evidence type="ECO:0000259" key="6">
    <source>
        <dbReference type="Pfam" id="PF13720"/>
    </source>
</evidence>
<evidence type="ECO:0000313" key="8">
    <source>
        <dbReference type="Proteomes" id="UP001249959"/>
    </source>
</evidence>
<dbReference type="RefSeq" id="WP_316070352.1">
    <property type="nucleotide sequence ID" value="NZ_JAVNWW010000001.1"/>
</dbReference>
<dbReference type="InterPro" id="IPR001451">
    <property type="entry name" value="Hexapep"/>
</dbReference>
<keyword evidence="3 7" id="KW-0808">Transferase</keyword>
<reference evidence="7 8" key="1">
    <citation type="submission" date="2023-09" db="EMBL/GenBank/DDBJ databases">
        <title>Aquirufa genomes.</title>
        <authorList>
            <person name="Pitt A."/>
        </authorList>
    </citation>
    <scope>NUCLEOTIDE SEQUENCE [LARGE SCALE GENOMIC DNA]</scope>
    <source>
        <strain evidence="7 8">LEOWEIH-7C</strain>
    </source>
</reference>
<evidence type="ECO:0000256" key="4">
    <source>
        <dbReference type="ARBA" id="ARBA00023098"/>
    </source>
</evidence>
<feature type="domain" description="UDP N-acetylglucosamine O-acyltransferase C-terminal" evidence="6">
    <location>
        <begin position="173"/>
        <end position="254"/>
    </location>
</feature>
<evidence type="ECO:0000256" key="3">
    <source>
        <dbReference type="ARBA" id="ARBA00022679"/>
    </source>
</evidence>
<evidence type="ECO:0000313" key="7">
    <source>
        <dbReference type="EMBL" id="MDU0808314.1"/>
    </source>
</evidence>
<dbReference type="PANTHER" id="PTHR43480:SF1">
    <property type="entry name" value="ACYL-[ACYL-CARRIER-PROTEIN]--UDP-N-ACETYLGLUCOSAMINE O-ACYLTRANSFERASE, MITOCHONDRIAL-RELATED"/>
    <property type="match status" value="1"/>
</dbReference>
<protein>
    <submittedName>
        <fullName evidence="7">Acyl-ACP--UDP-N-acetylglucosamine O-acyltransferase</fullName>
        <ecNumber evidence="7">2.3.1.129</ecNumber>
    </submittedName>
</protein>
<dbReference type="Proteomes" id="UP001249959">
    <property type="component" value="Unassembled WGS sequence"/>
</dbReference>
<organism evidence="7 8">
    <name type="scientific">Aquirufa regiilacus</name>
    <dbReference type="NCBI Taxonomy" id="3024868"/>
    <lineage>
        <taxon>Bacteria</taxon>
        <taxon>Pseudomonadati</taxon>
        <taxon>Bacteroidota</taxon>
        <taxon>Cytophagia</taxon>
        <taxon>Cytophagales</taxon>
        <taxon>Flectobacillaceae</taxon>
        <taxon>Aquirufa</taxon>
    </lineage>
</organism>
<evidence type="ECO:0000256" key="5">
    <source>
        <dbReference type="ARBA" id="ARBA00023315"/>
    </source>
</evidence>
<dbReference type="InterPro" id="IPR029098">
    <property type="entry name" value="Acetyltransf_C"/>
</dbReference>
<evidence type="ECO:0000256" key="2">
    <source>
        <dbReference type="ARBA" id="ARBA00022556"/>
    </source>
</evidence>
<dbReference type="PANTHER" id="PTHR43480">
    <property type="entry name" value="ACYL-[ACYL-CARRIER-PROTEIN]--UDP-N-ACETYLGLUCOSAMINE O-ACYLTRANSFERASE"/>
    <property type="match status" value="1"/>
</dbReference>
<dbReference type="InterPro" id="IPR010137">
    <property type="entry name" value="Lipid_A_LpxA"/>
</dbReference>
<sequence>MSQPLSVINPNAKIGENVQIDPFSVIHDDVEIGEGTWIGSNVTIYPGARIGKNVRIFPGAVVSAVPQDLKFGGEITTAEIGDNTTIRECVTINRGTSDKQKTVIGKNCLIMAYVHVAHDCIVGDNCILANAVQMAGHVTVGDFAIIGGSSAIHQFASIGRHVMISGGSLVRKDVPPFTKAGREPLSYAGINSVGLRRREFNDAQVAEIQDIYRYVYLKGLNNQQALNQIEANIPKSAHRDEIVDFIRNSERGIMKG</sequence>
<dbReference type="NCBIfam" id="TIGR01852">
    <property type="entry name" value="lipid_A_lpxA"/>
    <property type="match status" value="1"/>
</dbReference>
<dbReference type="EC" id="2.3.1.129" evidence="7"/>
<dbReference type="InterPro" id="IPR037157">
    <property type="entry name" value="Acetyltransf_C_sf"/>
</dbReference>
<gene>
    <name evidence="7" type="primary">lpxA</name>
    <name evidence="7" type="ORF">PQG45_04615</name>
</gene>
<keyword evidence="5 7" id="KW-0012">Acyltransferase</keyword>
<dbReference type="NCBIfam" id="NF003657">
    <property type="entry name" value="PRK05289.1"/>
    <property type="match status" value="1"/>
</dbReference>
<dbReference type="EMBL" id="JAVNWW010000001">
    <property type="protein sequence ID" value="MDU0808314.1"/>
    <property type="molecule type" value="Genomic_DNA"/>
</dbReference>
<dbReference type="Pfam" id="PF13720">
    <property type="entry name" value="Acetyltransf_11"/>
    <property type="match status" value="1"/>
</dbReference>
<accession>A0ABU3TR59</accession>
<keyword evidence="2" id="KW-0441">Lipid A biosynthesis</keyword>
<comment type="caution">
    <text evidence="7">The sequence shown here is derived from an EMBL/GenBank/DDBJ whole genome shotgun (WGS) entry which is preliminary data.</text>
</comment>
<name>A0ABU3TR59_9BACT</name>
<dbReference type="GO" id="GO:0008780">
    <property type="term" value="F:acyl-[acyl-carrier-protein]-UDP-N-acetylglucosamine O-acyltransferase activity"/>
    <property type="evidence" value="ECO:0007669"/>
    <property type="project" value="UniProtKB-EC"/>
</dbReference>
<dbReference type="Gene3D" id="2.160.10.10">
    <property type="entry name" value="Hexapeptide repeat proteins"/>
    <property type="match status" value="1"/>
</dbReference>
<dbReference type="PIRSF" id="PIRSF000456">
    <property type="entry name" value="UDP-GlcNAc_acltr"/>
    <property type="match status" value="1"/>
</dbReference>